<name>A0A9W7ATD1_9STRA</name>
<feature type="repeat" description="WD" evidence="5">
    <location>
        <begin position="2330"/>
        <end position="2367"/>
    </location>
</feature>
<dbReference type="PROSITE" id="PS50082">
    <property type="entry name" value="WD_REPEATS_2"/>
    <property type="match status" value="8"/>
</dbReference>
<feature type="repeat" description="WD" evidence="5">
    <location>
        <begin position="537"/>
        <end position="568"/>
    </location>
</feature>
<reference evidence="8" key="1">
    <citation type="submission" date="2022-07" db="EMBL/GenBank/DDBJ databases">
        <title>Genome analysis of Parmales, a sister group of diatoms, reveals the evolutionary specialization of diatoms from phago-mixotrophs to photoautotrophs.</title>
        <authorList>
            <person name="Ban H."/>
            <person name="Sato S."/>
            <person name="Yoshikawa S."/>
            <person name="Kazumasa Y."/>
            <person name="Nakamura Y."/>
            <person name="Ichinomiya M."/>
            <person name="Saitoh K."/>
            <person name="Sato N."/>
            <person name="Blanc-Mathieu R."/>
            <person name="Endo H."/>
            <person name="Kuwata A."/>
            <person name="Ogata H."/>
        </authorList>
    </citation>
    <scope>NUCLEOTIDE SEQUENCE</scope>
</reference>
<dbReference type="InterPro" id="IPR002048">
    <property type="entry name" value="EF_hand_dom"/>
</dbReference>
<sequence>MGNSTSRWDSLTEDGNGATIVLHPAVTRVDNLQSVHIEKIWRAFTSRANSMAITREEMLEYLSPLTSQISGTIEPTLEAKKEYETHVSALFDHWTSLQNEEAQRARKSSSGKGHGNGSDSIKAYVDFMELFYALVFTSKMKFAEKIEYLFMCIDCDCDGDIEFEEVVLGIKSCEAGLARMRGDTPAPERRVYDLASEWFELAKTIGDIEYIAEDSFTVFCSDPKFPVFRILSLYAEAEGSVDVDSDIDKEGGGNADDSPQHLENDDETAFTSSRTSGDQFMAVKPWIGAIVPPTWCPKPPSPIPPPSTLSLQHVHGYRAHDTRNNVVYLAGSSKAVYFAAAVTVKLDIESNKQSFHMEHTDDILSIAVSKVVEGKQLIATGELGRTPTINVFDAETMQTITSMKGFHKRGVSHLAFSTDNSVLFSIGVDDNHSIAVYSLKGSPGKLLYSSKGNKQKVLHLTANPFDPKVFAQCGVKHIEFHALNDKSNAVKKSKCTFGKGGITNALCVAYETNSVVLAGTAKGEVFVFESGKFKRKVSAHGQTVNCIVVHPTGKILTGGKDGLIITWEPGLKAKVSSIDMKAFAGTENVHSHIVRSISPSEDLSKLVVGTQSSSIFEVQSGRDGEDATSTLLSSGHSKGELWGLAVHPSKQEYCTVGDDATLRIWDLETKNPRSSAPAVLNLKSKARAVAYSPDGTKIAVGIGASSGRRDKKDKNEGSFRIYNEADLTLLHETRDSKQFIGEIRFSPDGKTLAVGSHDNSVYLYNVLQHFKRKAKFNKHNSYITHLDFTADSKFLQSTCGAYELLYSETNKGQQIASASSLRDADWDTWTSTLGWPVQGIWPPDADGTDINMVCRSNSGKTLATVDDFGLCKLFSYPCVNPKSTSVEYRGHSSHVTNCRFSSDDKHLVTTGGGDNCVFQWTHEEEEEEEEGEEGVEGEEVEVDMEDVEVDGADEGEDTESEAIAAGVASAREDAGPGEPALEFEARSGGDEFMAVKPWLGAIVPPTGPPEDTRAKLTEELDSRLRRLSVAHNSIGEGGGKVGKALHEELLEATKDARASVNRVCRGKSSAAPESNRLELDWVHGYTCTGDARGTVRYSSKNDIVYFAACLSVILSANGEGGNGNEQTFVRGHDDDVTTLAVHPNKKIFATGQIGKVPKIQVWDSESCRVLQTLVGFHKRGISRLAFSEDGTTLLSIGNDNDHSIALYDWANNKLKASSKGDKAKILDADFAPGSTTEFVTCGVKHVKFWSIQGLNISGKKGIMGKLGKLQAYPCCAFVNSSLVVGTADGNLYKFVDRKLKKVVKAHDKAINTFFKGEGGQLLSAGRDGKVQFWDTSMNNTKTIDIASLLGKSCRRPVIKSVCLSDDSSRLLVGTEGSEIFEVDAASCKDLHNGALISGHFKDELWGAAPNPIKREVATVGDDGTLRLWDLRARGLRAGESVLNLEGMARAVCYSPDGKLIAVGFGGSVGKGRQKCDGEYAVYDAETLALVHKAKDSKEWIQDLKFSPDGKTLAVGSHDNTVYFYAVDKGWKLRSKFSKHSSFITHLDFSEDSTFLKSNCGAYELLYSDVFTGNQIRSASSLRDTPWATDSCILGWGQQGIWIPEMDGTDINACVRSNSGAVMVTTADDGKVRLYQYPCVNKKAGYGEYAGHSSHVSNATWSLYDEYLVTVGGGDKCVFQWKHLVEEVDGGKKFVAQGEAVEWEEEEEEGEGEGELFFEARGEGDQFMAVKPYLGSIKAPTVPPQANPLKPEISLEMEWVFGHNSGGVKYNEEGGVCYGVAALGVQLKREEEGGQLAQSFCAGHDDDVLSFAMSPDRTLMATGQMGKNPCVKVWDSGSCLLLATLRSKDWKRGVTNLCFNGDGSKLCGSGNDDDHTLVLWQDKGGRWSKPEEVASGKGDKGKVLWLCWEEASDNVVCGGVKFLKFFTAEGKSLKSKKGVFGKKAKIQPLSCGSFVGGKLVTGTADGNLYVWENRKCIRSEAVGGGGGKGVAVFCCETWEGGIVCGDKNGTVTLFDADVKKVKSVEVGIGAIKSVDVSSDGGRLLVATAEEIAEVGAEGGGARETLMCSHGSGELWGLAVGDENPDLVVTSGDDSCVRVWDLKEKKMVGMKKLGDMSRAAALGQGGLLTVGLGGEGGRGKRGKKGKGGKGGKQAEGGYCMLKIGNGGELGEVIKEERMAGGWVSDVKMYRDSKLAVGSHDNKVYVYDVGEGGKTKQCGKLSKHSSYITHLDFSKDGKFLQSTCGAYELLFWNMRDCKQIAAASSLRDVEWDTWTSTLGWPVQEIWPAGADGTDVNAATVSSDRKLVVTGDDFGLVKVFNYPVVTKGASAVEGKGHSSHVTNVRCVKDGSRVISVGGADRSVIVWKIVGK</sequence>
<evidence type="ECO:0000256" key="5">
    <source>
        <dbReference type="PROSITE-ProRule" id="PRU00221"/>
    </source>
</evidence>
<dbReference type="Pfam" id="PF23414">
    <property type="entry name" value="Beta-prop_EML_2"/>
    <property type="match status" value="3"/>
</dbReference>
<evidence type="ECO:0000313" key="8">
    <source>
        <dbReference type="EMBL" id="GMH73570.1"/>
    </source>
</evidence>
<dbReference type="Gene3D" id="1.10.238.10">
    <property type="entry name" value="EF-hand"/>
    <property type="match status" value="1"/>
</dbReference>
<dbReference type="OrthoDB" id="47802at2759"/>
<dbReference type="PANTHER" id="PTHR13720:SF33">
    <property type="entry name" value="HELP DOMAIN-CONTAINING PROTEIN"/>
    <property type="match status" value="1"/>
</dbReference>
<dbReference type="SMART" id="SM00320">
    <property type="entry name" value="WD40"/>
    <property type="match status" value="24"/>
</dbReference>
<dbReference type="GO" id="GO:0008017">
    <property type="term" value="F:microtubule binding"/>
    <property type="evidence" value="ECO:0007669"/>
    <property type="project" value="TreeGrafter"/>
</dbReference>
<protein>
    <recommendedName>
        <fullName evidence="7">EF-hand domain-containing protein</fullName>
    </recommendedName>
</protein>
<dbReference type="InterPro" id="IPR055439">
    <property type="entry name" value="Beta-prop_EML_1st"/>
</dbReference>
<dbReference type="InterPro" id="IPR055442">
    <property type="entry name" value="Beta-prop_EML-like_2nd"/>
</dbReference>
<dbReference type="Proteomes" id="UP001165082">
    <property type="component" value="Unassembled WGS sequence"/>
</dbReference>
<keyword evidence="3" id="KW-0677">Repeat</keyword>
<dbReference type="PANTHER" id="PTHR13720">
    <property type="entry name" value="WD-40 REPEAT PROTEIN"/>
    <property type="match status" value="1"/>
</dbReference>
<dbReference type="InterPro" id="IPR001680">
    <property type="entry name" value="WD40_rpt"/>
</dbReference>
<dbReference type="SUPFAM" id="SSF50978">
    <property type="entry name" value="WD40 repeat-like"/>
    <property type="match status" value="3"/>
</dbReference>
<evidence type="ECO:0000256" key="4">
    <source>
        <dbReference type="ARBA" id="ARBA00022837"/>
    </source>
</evidence>
<keyword evidence="2 5" id="KW-0853">WD repeat</keyword>
<dbReference type="PROSITE" id="PS00018">
    <property type="entry name" value="EF_HAND_1"/>
    <property type="match status" value="1"/>
</dbReference>
<evidence type="ECO:0000256" key="3">
    <source>
        <dbReference type="ARBA" id="ARBA00022737"/>
    </source>
</evidence>
<proteinExistence type="inferred from homology"/>
<dbReference type="PROSITE" id="PS50222">
    <property type="entry name" value="EF_HAND_2"/>
    <property type="match status" value="1"/>
</dbReference>
<dbReference type="InterPro" id="IPR011047">
    <property type="entry name" value="Quinoprotein_ADH-like_sf"/>
</dbReference>
<dbReference type="SUPFAM" id="SSF82171">
    <property type="entry name" value="DPP6 N-terminal domain-like"/>
    <property type="match status" value="1"/>
</dbReference>
<dbReference type="GO" id="GO:0005509">
    <property type="term" value="F:calcium ion binding"/>
    <property type="evidence" value="ECO:0007669"/>
    <property type="project" value="InterPro"/>
</dbReference>
<comment type="similarity">
    <text evidence="1">Belongs to the WD repeat EMAP family.</text>
</comment>
<feature type="repeat" description="WD" evidence="5">
    <location>
        <begin position="888"/>
        <end position="930"/>
    </location>
</feature>
<evidence type="ECO:0000256" key="6">
    <source>
        <dbReference type="SAM" id="MobiDB-lite"/>
    </source>
</evidence>
<dbReference type="InterPro" id="IPR050630">
    <property type="entry name" value="WD_repeat_EMAP"/>
</dbReference>
<organism evidence="8 9">
    <name type="scientific">Triparma retinervis</name>
    <dbReference type="NCBI Taxonomy" id="2557542"/>
    <lineage>
        <taxon>Eukaryota</taxon>
        <taxon>Sar</taxon>
        <taxon>Stramenopiles</taxon>
        <taxon>Ochrophyta</taxon>
        <taxon>Bolidophyceae</taxon>
        <taxon>Parmales</taxon>
        <taxon>Triparmaceae</taxon>
        <taxon>Triparma</taxon>
    </lineage>
</organism>
<keyword evidence="4" id="KW-0106">Calcium</keyword>
<evidence type="ECO:0000313" key="9">
    <source>
        <dbReference type="Proteomes" id="UP001165082"/>
    </source>
</evidence>
<feature type="repeat" description="WD" evidence="5">
    <location>
        <begin position="1416"/>
        <end position="1431"/>
    </location>
</feature>
<gene>
    <name evidence="8" type="ORF">TrRE_jg3372</name>
</gene>
<keyword evidence="9" id="KW-1185">Reference proteome</keyword>
<dbReference type="Gene3D" id="2.130.10.10">
    <property type="entry name" value="YVTN repeat-like/Quinoprotein amine dehydrogenase"/>
    <property type="match status" value="6"/>
</dbReference>
<feature type="repeat" description="WD" evidence="5">
    <location>
        <begin position="1493"/>
        <end position="1534"/>
    </location>
</feature>
<dbReference type="SUPFAM" id="SSF47473">
    <property type="entry name" value="EF-hand"/>
    <property type="match status" value="1"/>
</dbReference>
<dbReference type="Pfam" id="PF23409">
    <property type="entry name" value="Beta-prop_EML"/>
    <property type="match status" value="3"/>
</dbReference>
<evidence type="ECO:0000259" key="7">
    <source>
        <dbReference type="PROSITE" id="PS50222"/>
    </source>
</evidence>
<dbReference type="InterPro" id="IPR005108">
    <property type="entry name" value="HELP"/>
</dbReference>
<comment type="caution">
    <text evidence="8">The sequence shown here is derived from an EMBL/GenBank/DDBJ whole genome shotgun (WGS) entry which is preliminary data.</text>
</comment>
<accession>A0A9W7ATD1</accession>
<feature type="region of interest" description="Disordered" evidence="6">
    <location>
        <begin position="244"/>
        <end position="274"/>
    </location>
</feature>
<evidence type="ECO:0000256" key="2">
    <source>
        <dbReference type="ARBA" id="ARBA00022574"/>
    </source>
</evidence>
<dbReference type="PROSITE" id="PS50294">
    <property type="entry name" value="WD_REPEATS_REGION"/>
    <property type="match status" value="1"/>
</dbReference>
<feature type="repeat" description="WD" evidence="5">
    <location>
        <begin position="733"/>
        <end position="766"/>
    </location>
</feature>
<dbReference type="InterPro" id="IPR018247">
    <property type="entry name" value="EF_Hand_1_Ca_BS"/>
</dbReference>
<dbReference type="SUPFAM" id="SSF50998">
    <property type="entry name" value="Quinoprotein alcohol dehydrogenase-like"/>
    <property type="match status" value="2"/>
</dbReference>
<dbReference type="InterPro" id="IPR036322">
    <property type="entry name" value="WD40_repeat_dom_sf"/>
</dbReference>
<feature type="repeat" description="WD" evidence="5">
    <location>
        <begin position="2080"/>
        <end position="2108"/>
    </location>
</feature>
<dbReference type="Pfam" id="PF03451">
    <property type="entry name" value="HELP"/>
    <property type="match status" value="2"/>
</dbReference>
<feature type="repeat" description="WD" evidence="5">
    <location>
        <begin position="644"/>
        <end position="675"/>
    </location>
</feature>
<dbReference type="InterPro" id="IPR015943">
    <property type="entry name" value="WD40/YVTN_repeat-like_dom_sf"/>
</dbReference>
<feature type="domain" description="EF-hand" evidence="7">
    <location>
        <begin position="141"/>
        <end position="176"/>
    </location>
</feature>
<evidence type="ECO:0000256" key="1">
    <source>
        <dbReference type="ARBA" id="ARBA00006489"/>
    </source>
</evidence>
<dbReference type="EMBL" id="BRXZ01002952">
    <property type="protein sequence ID" value="GMH73570.1"/>
    <property type="molecule type" value="Genomic_DNA"/>
</dbReference>
<dbReference type="FunFam" id="2.130.10.10:FF:000320">
    <property type="entry name" value="echinoderm microtubule-associated protein-like 6"/>
    <property type="match status" value="3"/>
</dbReference>
<dbReference type="InterPro" id="IPR011992">
    <property type="entry name" value="EF-hand-dom_pair"/>
</dbReference>